<gene>
    <name evidence="1" type="ORF">WDV06_18485</name>
</gene>
<accession>A0ABW7PFA1</accession>
<evidence type="ECO:0000313" key="1">
    <source>
        <dbReference type="EMBL" id="MFH7597068.1"/>
    </source>
</evidence>
<comment type="caution">
    <text evidence="1">The sequence shown here is derived from an EMBL/GenBank/DDBJ whole genome shotgun (WGS) entry which is preliminary data.</text>
</comment>
<reference evidence="1 2" key="1">
    <citation type="submission" date="2024-03" db="EMBL/GenBank/DDBJ databases">
        <title>Whole genome sequencing of Streptomyces racemochromogenes, to identify antimicrobial biosynthetic gene clusters.</title>
        <authorList>
            <person name="Suryawanshi P."/>
            <person name="Krishnaraj P.U."/>
            <person name="Arun Y.P."/>
            <person name="Suryawanshi M.P."/>
            <person name="Rakshit O."/>
        </authorList>
    </citation>
    <scope>NUCLEOTIDE SEQUENCE [LARGE SCALE GENOMIC DNA]</scope>
    <source>
        <strain evidence="1 2">AUDT626</strain>
    </source>
</reference>
<dbReference type="EMBL" id="JBBDHD010000044">
    <property type="protein sequence ID" value="MFH7597068.1"/>
    <property type="molecule type" value="Genomic_DNA"/>
</dbReference>
<protein>
    <recommendedName>
        <fullName evidence="3">YrdC-like domain-containing protein</fullName>
    </recommendedName>
</protein>
<evidence type="ECO:0000313" key="2">
    <source>
        <dbReference type="Proteomes" id="UP001610631"/>
    </source>
</evidence>
<proteinExistence type="predicted"/>
<organism evidence="1 2">
    <name type="scientific">Streptomyces racemochromogenes</name>
    <dbReference type="NCBI Taxonomy" id="67353"/>
    <lineage>
        <taxon>Bacteria</taxon>
        <taxon>Bacillati</taxon>
        <taxon>Actinomycetota</taxon>
        <taxon>Actinomycetes</taxon>
        <taxon>Kitasatosporales</taxon>
        <taxon>Streptomycetaceae</taxon>
        <taxon>Streptomyces</taxon>
    </lineage>
</organism>
<keyword evidence="2" id="KW-1185">Reference proteome</keyword>
<dbReference type="Proteomes" id="UP001610631">
    <property type="component" value="Unassembled WGS sequence"/>
</dbReference>
<evidence type="ECO:0008006" key="3">
    <source>
        <dbReference type="Google" id="ProtNLM"/>
    </source>
</evidence>
<dbReference type="Gene3D" id="3.90.870.10">
    <property type="entry name" value="DHBP synthase"/>
    <property type="match status" value="1"/>
</dbReference>
<dbReference type="RefSeq" id="WP_395510861.1">
    <property type="nucleotide sequence ID" value="NZ_JBBDHD010000044.1"/>
</dbReference>
<name>A0ABW7PFA1_9ACTN</name>
<sequence>MTHRRTTDPRRPTLENTEDVHAAARSLAEGRAVAHGFGNFYALTARPDRAVVERVNRMKGRPPAQVASVTTVREHIPSLFDWSRLPAAVRRRQVEDLIEDLFTLGPFGFRGPAATRVPGHLTATHEGVPTVQLIAPGYHCPSNDFLAAALDRTDGDFLAVTSVNPSRHRTGTAYEPAHWRADGVLADFGDEPGVTLLAHRDEAAARRRHPHHATASTTVLSFHHTTARGRSGLPALTLERHGSLSAAHTRAVAANHGFALVVAPRAADPLPPRAYAD</sequence>